<dbReference type="CDD" id="cd11059">
    <property type="entry name" value="CYP_fungal"/>
    <property type="match status" value="1"/>
</dbReference>
<evidence type="ECO:0008006" key="12">
    <source>
        <dbReference type="Google" id="ProtNLM"/>
    </source>
</evidence>
<protein>
    <recommendedName>
        <fullName evidence="12">Cytochrome P450</fullName>
    </recommendedName>
</protein>
<comment type="cofactor">
    <cofactor evidence="1 7">
        <name>heme</name>
        <dbReference type="ChEBI" id="CHEBI:30413"/>
    </cofactor>
</comment>
<evidence type="ECO:0000256" key="2">
    <source>
        <dbReference type="ARBA" id="ARBA00004685"/>
    </source>
</evidence>
<keyword evidence="5 7" id="KW-0479">Metal-binding</keyword>
<comment type="similarity">
    <text evidence="3 8">Belongs to the cytochrome P450 family.</text>
</comment>
<dbReference type="InterPro" id="IPR017972">
    <property type="entry name" value="Cyt_P450_CS"/>
</dbReference>
<dbReference type="PRINTS" id="PR00463">
    <property type="entry name" value="EP450I"/>
</dbReference>
<evidence type="ECO:0000256" key="3">
    <source>
        <dbReference type="ARBA" id="ARBA00010617"/>
    </source>
</evidence>
<evidence type="ECO:0000313" key="10">
    <source>
        <dbReference type="EMBL" id="KEY69240.1"/>
    </source>
</evidence>
<evidence type="ECO:0000256" key="4">
    <source>
        <dbReference type="ARBA" id="ARBA00022617"/>
    </source>
</evidence>
<accession>A0A084AVB1</accession>
<dbReference type="EMBL" id="KL648534">
    <property type="protein sequence ID" value="KEY69240.1"/>
    <property type="molecule type" value="Genomic_DNA"/>
</dbReference>
<keyword evidence="6 7" id="KW-0408">Iron</keyword>
<dbReference type="GO" id="GO:0005506">
    <property type="term" value="F:iron ion binding"/>
    <property type="evidence" value="ECO:0007669"/>
    <property type="project" value="InterPro"/>
</dbReference>
<keyword evidence="11" id="KW-1185">Reference proteome</keyword>
<dbReference type="InterPro" id="IPR036396">
    <property type="entry name" value="Cyt_P450_sf"/>
</dbReference>
<organism evidence="10 11">
    <name type="scientific">Stachybotrys chartarum (strain CBS 109288 / IBT 7711)</name>
    <name type="common">Toxic black mold</name>
    <name type="synonym">Stilbospora chartarum</name>
    <dbReference type="NCBI Taxonomy" id="1280523"/>
    <lineage>
        <taxon>Eukaryota</taxon>
        <taxon>Fungi</taxon>
        <taxon>Dikarya</taxon>
        <taxon>Ascomycota</taxon>
        <taxon>Pezizomycotina</taxon>
        <taxon>Sordariomycetes</taxon>
        <taxon>Hypocreomycetidae</taxon>
        <taxon>Hypocreales</taxon>
        <taxon>Stachybotryaceae</taxon>
        <taxon>Stachybotrys</taxon>
    </lineage>
</organism>
<evidence type="ECO:0000313" key="11">
    <source>
        <dbReference type="Proteomes" id="UP000028045"/>
    </source>
</evidence>
<sequence>MAAIIPLACVAAAAAAALLCECLARSVLSPLFKIPAPHWSCHFAPFWLCTDNIFTFEDNPTHSARKRIISGTFSKSFILADPSGRASMKKVLYERLLPLIDQASKKGQAIEVLELMYSYSMDSFVTWQFGGALSSNLIEDEQERRLYLDGFFAAAPYTFWQYEFPLLNRLFKAIGIIPKKVDGGFHDIEQWNLEKCDKAQELIAQGEDKLTPENNPVVMGLALKAMSDPNGKPGQYPQRLEIASDMFAHNSAAHETSGNTLTYCLYELSQHPDVQAKLRRELLTLDPPLQYPPPNDGADWLLPSTKSVDNLPYLEAVILETLRLYPSVPGGQPRRVPKACSLGGYDNIPANTTVQCYAYSLHRTPDVFPEPDTWKPERWIEATPEHLSTMRRWFWAFGSGGRMCIGSNFAWFCKPLPALFLSIPPLLSGTAQLTVGNTAC</sequence>
<dbReference type="PROSITE" id="PS00086">
    <property type="entry name" value="CYTOCHROME_P450"/>
    <property type="match status" value="1"/>
</dbReference>
<feature type="signal peptide" evidence="9">
    <location>
        <begin position="1"/>
        <end position="24"/>
    </location>
</feature>
<dbReference type="InterPro" id="IPR001128">
    <property type="entry name" value="Cyt_P450"/>
</dbReference>
<keyword evidence="8" id="KW-0503">Monooxygenase</keyword>
<dbReference type="SUPFAM" id="SSF48264">
    <property type="entry name" value="Cytochrome P450"/>
    <property type="match status" value="1"/>
</dbReference>
<dbReference type="OrthoDB" id="1470350at2759"/>
<keyword evidence="9" id="KW-0732">Signal</keyword>
<evidence type="ECO:0000256" key="8">
    <source>
        <dbReference type="RuleBase" id="RU000461"/>
    </source>
</evidence>
<proteinExistence type="inferred from homology"/>
<evidence type="ECO:0000256" key="9">
    <source>
        <dbReference type="SAM" id="SignalP"/>
    </source>
</evidence>
<dbReference type="PANTHER" id="PTHR24305:SF166">
    <property type="entry name" value="CYTOCHROME P450 12A4, MITOCHONDRIAL-RELATED"/>
    <property type="match status" value="1"/>
</dbReference>
<evidence type="ECO:0000256" key="5">
    <source>
        <dbReference type="ARBA" id="ARBA00022723"/>
    </source>
</evidence>
<dbReference type="GO" id="GO:0004497">
    <property type="term" value="F:monooxygenase activity"/>
    <property type="evidence" value="ECO:0007669"/>
    <property type="project" value="UniProtKB-KW"/>
</dbReference>
<reference evidence="10 11" key="1">
    <citation type="journal article" date="2014" name="BMC Genomics">
        <title>Comparative genome sequencing reveals chemotype-specific gene clusters in the toxigenic black mold Stachybotrys.</title>
        <authorList>
            <person name="Semeiks J."/>
            <person name="Borek D."/>
            <person name="Otwinowski Z."/>
            <person name="Grishin N.V."/>
        </authorList>
    </citation>
    <scope>NUCLEOTIDE SEQUENCE [LARGE SCALE GENOMIC DNA]</scope>
    <source>
        <strain evidence="11">CBS 109288 / IBT 7711</strain>
    </source>
</reference>
<gene>
    <name evidence="10" type="ORF">S7711_01695</name>
</gene>
<dbReference type="PRINTS" id="PR00385">
    <property type="entry name" value="P450"/>
</dbReference>
<dbReference type="Pfam" id="PF00067">
    <property type="entry name" value="p450"/>
    <property type="match status" value="1"/>
</dbReference>
<dbReference type="InterPro" id="IPR002401">
    <property type="entry name" value="Cyt_P450_E_grp-I"/>
</dbReference>
<keyword evidence="4 7" id="KW-0349">Heme</keyword>
<dbReference type="HOGENOM" id="CLU_001570_14_2_1"/>
<comment type="pathway">
    <text evidence="2">Mycotoxin biosynthesis.</text>
</comment>
<evidence type="ECO:0000256" key="1">
    <source>
        <dbReference type="ARBA" id="ARBA00001971"/>
    </source>
</evidence>
<feature type="chain" id="PRO_5001771204" description="Cytochrome P450" evidence="9">
    <location>
        <begin position="25"/>
        <end position="440"/>
    </location>
</feature>
<dbReference type="InterPro" id="IPR050121">
    <property type="entry name" value="Cytochrome_P450_monoxygenase"/>
</dbReference>
<keyword evidence="8" id="KW-0560">Oxidoreductase</keyword>
<dbReference type="PANTHER" id="PTHR24305">
    <property type="entry name" value="CYTOCHROME P450"/>
    <property type="match status" value="1"/>
</dbReference>
<evidence type="ECO:0000256" key="6">
    <source>
        <dbReference type="ARBA" id="ARBA00023004"/>
    </source>
</evidence>
<feature type="binding site" description="axial binding residue" evidence="7">
    <location>
        <position position="404"/>
    </location>
    <ligand>
        <name>heme</name>
        <dbReference type="ChEBI" id="CHEBI:30413"/>
    </ligand>
    <ligandPart>
        <name>Fe</name>
        <dbReference type="ChEBI" id="CHEBI:18248"/>
    </ligandPart>
</feature>
<name>A0A084AVB1_STACB</name>
<dbReference type="Gene3D" id="1.10.630.10">
    <property type="entry name" value="Cytochrome P450"/>
    <property type="match status" value="1"/>
</dbReference>
<dbReference type="AlphaFoldDB" id="A0A084AVB1"/>
<evidence type="ECO:0000256" key="7">
    <source>
        <dbReference type="PIRSR" id="PIRSR602401-1"/>
    </source>
</evidence>
<dbReference type="GO" id="GO:0016705">
    <property type="term" value="F:oxidoreductase activity, acting on paired donors, with incorporation or reduction of molecular oxygen"/>
    <property type="evidence" value="ECO:0007669"/>
    <property type="project" value="InterPro"/>
</dbReference>
<dbReference type="Proteomes" id="UP000028045">
    <property type="component" value="Unassembled WGS sequence"/>
</dbReference>
<dbReference type="GO" id="GO:0020037">
    <property type="term" value="F:heme binding"/>
    <property type="evidence" value="ECO:0007669"/>
    <property type="project" value="InterPro"/>
</dbReference>